<dbReference type="EMBL" id="QGKX02001521">
    <property type="protein sequence ID" value="KAF3508836.1"/>
    <property type="molecule type" value="Genomic_DNA"/>
</dbReference>
<evidence type="ECO:0000313" key="2">
    <source>
        <dbReference type="EMBL" id="KAF3508836.1"/>
    </source>
</evidence>
<dbReference type="AlphaFoldDB" id="A0A8S9NYM8"/>
<evidence type="ECO:0000313" key="3">
    <source>
        <dbReference type="Proteomes" id="UP000712600"/>
    </source>
</evidence>
<dbReference type="InterPro" id="IPR039306">
    <property type="entry name" value="MYOB"/>
</dbReference>
<comment type="caution">
    <text evidence="2">The sequence shown here is derived from an EMBL/GenBank/DDBJ whole genome shotgun (WGS) entry which is preliminary data.</text>
</comment>
<sequence length="194" mass="22520">MFLPYQQDGYLSMKPQTSSRSFTRALALAFNEWLLILMLFINSIFSYVITRFADHSELQSPCLMCSQQQIRQGIGLLPLWVRVLCMIKKKLESCLFRISVCYCSTSTIGRVATHPHALHQLHLLLRDHKIRRSLRAPISMSDVLSTTNPPRNRFTSTLGESLVYDKEDARELVVLDLRLLLFYFYHRCTCLICI</sequence>
<gene>
    <name evidence="2" type="ORF">F2Q69_00005615</name>
</gene>
<proteinExistence type="predicted"/>
<dbReference type="PANTHER" id="PTHR31448:SF32">
    <property type="entry name" value="MYOSIN-BINDING PROTEIN 1"/>
    <property type="match status" value="1"/>
</dbReference>
<protein>
    <submittedName>
        <fullName evidence="2">Uncharacterized protein</fullName>
    </submittedName>
</protein>
<accession>A0A8S9NYM8</accession>
<evidence type="ECO:0000256" key="1">
    <source>
        <dbReference type="SAM" id="Phobius"/>
    </source>
</evidence>
<reference evidence="2" key="1">
    <citation type="submission" date="2019-12" db="EMBL/GenBank/DDBJ databases">
        <title>Genome sequencing and annotation of Brassica cretica.</title>
        <authorList>
            <person name="Studholme D.J."/>
            <person name="Sarris P."/>
        </authorList>
    </citation>
    <scope>NUCLEOTIDE SEQUENCE</scope>
    <source>
        <strain evidence="2">PFS-109/04</strain>
        <tissue evidence="2">Leaf</tissue>
    </source>
</reference>
<organism evidence="2 3">
    <name type="scientific">Brassica cretica</name>
    <name type="common">Mustard</name>
    <dbReference type="NCBI Taxonomy" id="69181"/>
    <lineage>
        <taxon>Eukaryota</taxon>
        <taxon>Viridiplantae</taxon>
        <taxon>Streptophyta</taxon>
        <taxon>Embryophyta</taxon>
        <taxon>Tracheophyta</taxon>
        <taxon>Spermatophyta</taxon>
        <taxon>Magnoliopsida</taxon>
        <taxon>eudicotyledons</taxon>
        <taxon>Gunneridae</taxon>
        <taxon>Pentapetalae</taxon>
        <taxon>rosids</taxon>
        <taxon>malvids</taxon>
        <taxon>Brassicales</taxon>
        <taxon>Brassicaceae</taxon>
        <taxon>Brassiceae</taxon>
        <taxon>Brassica</taxon>
    </lineage>
</organism>
<dbReference type="Proteomes" id="UP000712600">
    <property type="component" value="Unassembled WGS sequence"/>
</dbReference>
<keyword evidence="1" id="KW-1133">Transmembrane helix</keyword>
<name>A0A8S9NYM8_BRACR</name>
<feature type="transmembrane region" description="Helical" evidence="1">
    <location>
        <begin position="21"/>
        <end position="49"/>
    </location>
</feature>
<dbReference type="PANTHER" id="PTHR31448">
    <property type="entry name" value="MYOSIN-BINDING PROTEIN 2"/>
    <property type="match status" value="1"/>
</dbReference>
<dbReference type="GO" id="GO:0017022">
    <property type="term" value="F:myosin binding"/>
    <property type="evidence" value="ECO:0007669"/>
    <property type="project" value="InterPro"/>
</dbReference>
<keyword evidence="1" id="KW-0472">Membrane</keyword>
<keyword evidence="1" id="KW-0812">Transmembrane</keyword>